<dbReference type="InterPro" id="IPR020472">
    <property type="entry name" value="WD40_PAC1"/>
</dbReference>
<dbReference type="SUPFAM" id="SSF50978">
    <property type="entry name" value="WD40 repeat-like"/>
    <property type="match status" value="1"/>
</dbReference>
<organism evidence="4 5">
    <name type="scientific">Panagrellus redivivus</name>
    <name type="common">Microworm</name>
    <dbReference type="NCBI Taxonomy" id="6233"/>
    <lineage>
        <taxon>Eukaryota</taxon>
        <taxon>Metazoa</taxon>
        <taxon>Ecdysozoa</taxon>
        <taxon>Nematoda</taxon>
        <taxon>Chromadorea</taxon>
        <taxon>Rhabditida</taxon>
        <taxon>Tylenchina</taxon>
        <taxon>Panagrolaimomorpha</taxon>
        <taxon>Panagrolaimoidea</taxon>
        <taxon>Panagrolaimidae</taxon>
        <taxon>Panagrellus</taxon>
    </lineage>
</organism>
<dbReference type="PROSITE" id="PS50082">
    <property type="entry name" value="WD_REPEATS_2"/>
    <property type="match status" value="4"/>
</dbReference>
<dbReference type="InterPro" id="IPR011047">
    <property type="entry name" value="Quinoprotein_ADH-like_sf"/>
</dbReference>
<feature type="repeat" description="WD" evidence="3">
    <location>
        <begin position="13"/>
        <end position="54"/>
    </location>
</feature>
<dbReference type="Pfam" id="PF23410">
    <property type="entry name" value="Beta-prop_VPS8"/>
    <property type="match status" value="1"/>
</dbReference>
<feature type="repeat" description="WD" evidence="3">
    <location>
        <begin position="443"/>
        <end position="481"/>
    </location>
</feature>
<evidence type="ECO:0000313" key="5">
    <source>
        <dbReference type="WBParaSite" id="Pan_g5062.t1"/>
    </source>
</evidence>
<dbReference type="PANTHER" id="PTHR19848">
    <property type="entry name" value="WD40 REPEAT PROTEIN"/>
    <property type="match status" value="1"/>
</dbReference>
<dbReference type="AlphaFoldDB" id="A0A7E4VZ94"/>
<dbReference type="Gene3D" id="2.130.10.10">
    <property type="entry name" value="YVTN repeat-like/Quinoprotein amine dehydrogenase"/>
    <property type="match status" value="4"/>
</dbReference>
<dbReference type="PROSITE" id="PS50294">
    <property type="entry name" value="WD_REPEATS_REGION"/>
    <property type="match status" value="4"/>
</dbReference>
<keyword evidence="4" id="KW-1185">Reference proteome</keyword>
<keyword evidence="1 3" id="KW-0853">WD repeat</keyword>
<reference evidence="4" key="1">
    <citation type="journal article" date="2013" name="Genetics">
        <title>The draft genome and transcriptome of Panagrellus redivivus are shaped by the harsh demands of a free-living lifestyle.</title>
        <authorList>
            <person name="Srinivasan J."/>
            <person name="Dillman A.R."/>
            <person name="Macchietto M.G."/>
            <person name="Heikkinen L."/>
            <person name="Lakso M."/>
            <person name="Fracchia K.M."/>
            <person name="Antoshechkin I."/>
            <person name="Mortazavi A."/>
            <person name="Wong G."/>
            <person name="Sternberg P.W."/>
        </authorList>
    </citation>
    <scope>NUCLEOTIDE SEQUENCE [LARGE SCALE GENOMIC DNA]</scope>
    <source>
        <strain evidence="4">MT8872</strain>
    </source>
</reference>
<dbReference type="Proteomes" id="UP000492821">
    <property type="component" value="Unassembled WGS sequence"/>
</dbReference>
<dbReference type="InterPro" id="IPR036322">
    <property type="entry name" value="WD40_repeat_dom_sf"/>
</dbReference>
<evidence type="ECO:0000313" key="4">
    <source>
        <dbReference type="Proteomes" id="UP000492821"/>
    </source>
</evidence>
<dbReference type="WBParaSite" id="Pan_g5062.t1">
    <property type="protein sequence ID" value="Pan_g5062.t1"/>
    <property type="gene ID" value="Pan_g5062"/>
</dbReference>
<name>A0A7E4VZ94_PANRE</name>
<dbReference type="InterPro" id="IPR001680">
    <property type="entry name" value="WD40_rpt"/>
</dbReference>
<dbReference type="InterPro" id="IPR019775">
    <property type="entry name" value="WD40_repeat_CS"/>
</dbReference>
<sequence>MYHIASSLLVKTFHGHTDKITEISTSSDGLFFTSSSYDGNVRLWNFNHPKDESVRTYNVSKAKLMCMLLSNDDTFMVVGSADSTARVISVDSGSVTRSFRDHTGPVIGLQLSSDNTLLVTGSGDFVVMVWDIQAGEVIIKMSGLMAPVTCLAITSNDAFLTVACEDETVRVFSMVSSQELHELTGHEARVNALACSADDCQIFAATRGRVLCYDIHNGQLLEVLDCGSNAPVMSLKITLDNSFVVAACGDKIHLWNMNSVERTAAHLEKSTLTFIKLAPDERSSACGTNDGIVAFWDLDLCRCIWSTTPMKHGSVTTITFSPDSVYVFGGFEMGNITMWESANGVMIQTFNLHETQVRSICCFSDGTRVLSVDDAATMHIWNLYHNDEMNSIEVVATVYNIKGPLYLGSHDSVLIGHNPKNAKEMNIWSLSENRLAVKTKVYHNEEIVCYCANKNGAILVTGSMDQSLKIWQIDTGFLTQILVGHDDIVTCCCVSDDGKVVVSGGQDKHVYIWDVQTGAVKRSVTARAIILAVQITLDNSVIISADQDGWIEAWSSENSKMLSSFNTHRQISSLVTSSDASRILVKLNDTPQLPVLCLHNTPANMTIRQERRTKRIQSASSYASR</sequence>
<accession>A0A7E4VZ94</accession>
<evidence type="ECO:0000256" key="2">
    <source>
        <dbReference type="ARBA" id="ARBA00022737"/>
    </source>
</evidence>
<dbReference type="CDD" id="cd00200">
    <property type="entry name" value="WD40"/>
    <property type="match status" value="1"/>
</dbReference>
<protein>
    <submittedName>
        <fullName evidence="5">WD_REPEATS_REGION domain-containing protein</fullName>
    </submittedName>
</protein>
<dbReference type="PANTHER" id="PTHR19848:SF8">
    <property type="entry name" value="F-BOX AND WD REPEAT DOMAIN CONTAINING 7"/>
    <property type="match status" value="1"/>
</dbReference>
<evidence type="ECO:0000256" key="1">
    <source>
        <dbReference type="ARBA" id="ARBA00022574"/>
    </source>
</evidence>
<evidence type="ECO:0000256" key="3">
    <source>
        <dbReference type="PROSITE-ProRule" id="PRU00221"/>
    </source>
</evidence>
<feature type="repeat" description="WD" evidence="3">
    <location>
        <begin position="482"/>
        <end position="523"/>
    </location>
</feature>
<proteinExistence type="predicted"/>
<dbReference type="SUPFAM" id="SSF50998">
    <property type="entry name" value="Quinoprotein alcohol dehydrogenase-like"/>
    <property type="match status" value="1"/>
</dbReference>
<reference evidence="5" key="2">
    <citation type="submission" date="2020-10" db="UniProtKB">
        <authorList>
            <consortium name="WormBaseParasite"/>
        </authorList>
    </citation>
    <scope>IDENTIFICATION</scope>
</reference>
<dbReference type="Pfam" id="PF00400">
    <property type="entry name" value="WD40"/>
    <property type="match status" value="7"/>
</dbReference>
<keyword evidence="2" id="KW-0677">Repeat</keyword>
<dbReference type="InterPro" id="IPR015943">
    <property type="entry name" value="WD40/YVTN_repeat-like_dom_sf"/>
</dbReference>
<dbReference type="SMART" id="SM00320">
    <property type="entry name" value="WD40"/>
    <property type="match status" value="12"/>
</dbReference>
<feature type="repeat" description="WD" evidence="3">
    <location>
        <begin position="99"/>
        <end position="140"/>
    </location>
</feature>
<dbReference type="PROSITE" id="PS00678">
    <property type="entry name" value="WD_REPEATS_1"/>
    <property type="match status" value="2"/>
</dbReference>
<dbReference type="PRINTS" id="PR00320">
    <property type="entry name" value="GPROTEINBRPT"/>
</dbReference>